<evidence type="ECO:0000313" key="2">
    <source>
        <dbReference type="Proteomes" id="UP000177740"/>
    </source>
</evidence>
<accession>A0A1G2ELJ2</accession>
<dbReference type="Proteomes" id="UP000177740">
    <property type="component" value="Unassembled WGS sequence"/>
</dbReference>
<comment type="caution">
    <text evidence="1">The sequence shown here is derived from an EMBL/GenBank/DDBJ whole genome shotgun (WGS) entry which is preliminary data.</text>
</comment>
<dbReference type="EMBL" id="MHMM01000018">
    <property type="protein sequence ID" value="OGZ26639.1"/>
    <property type="molecule type" value="Genomic_DNA"/>
</dbReference>
<name>A0A1G2ELJ2_9BACT</name>
<proteinExistence type="predicted"/>
<evidence type="ECO:0008006" key="3">
    <source>
        <dbReference type="Google" id="ProtNLM"/>
    </source>
</evidence>
<organism evidence="1 2">
    <name type="scientific">Candidatus Nealsonbacteria bacterium RIFOXYB1_FULL_40_15</name>
    <dbReference type="NCBI Taxonomy" id="1801677"/>
    <lineage>
        <taxon>Bacteria</taxon>
        <taxon>Candidatus Nealsoniibacteriota</taxon>
    </lineage>
</organism>
<protein>
    <recommendedName>
        <fullName evidence="3">DUF2292 domain-containing protein</fullName>
    </recommendedName>
</protein>
<dbReference type="AlphaFoldDB" id="A0A1G2ELJ2"/>
<sequence length="62" mass="7002">MDQYSVRRISQRLISDISLALQSVGNFGSVEIYIQKGSVSQITYRRIIKTLKSDRGAKVAQK</sequence>
<gene>
    <name evidence="1" type="ORF">A2365_00930</name>
</gene>
<reference evidence="1 2" key="1">
    <citation type="journal article" date="2016" name="Nat. Commun.">
        <title>Thousands of microbial genomes shed light on interconnected biogeochemical processes in an aquifer system.</title>
        <authorList>
            <person name="Anantharaman K."/>
            <person name="Brown C.T."/>
            <person name="Hug L.A."/>
            <person name="Sharon I."/>
            <person name="Castelle C.J."/>
            <person name="Probst A.J."/>
            <person name="Thomas B.C."/>
            <person name="Singh A."/>
            <person name="Wilkins M.J."/>
            <person name="Karaoz U."/>
            <person name="Brodie E.L."/>
            <person name="Williams K.H."/>
            <person name="Hubbard S.S."/>
            <person name="Banfield J.F."/>
        </authorList>
    </citation>
    <scope>NUCLEOTIDE SEQUENCE [LARGE SCALE GENOMIC DNA]</scope>
</reference>
<evidence type="ECO:0000313" key="1">
    <source>
        <dbReference type="EMBL" id="OGZ26639.1"/>
    </source>
</evidence>